<organism evidence="5 6">
    <name type="scientific">Adineta steineri</name>
    <dbReference type="NCBI Taxonomy" id="433720"/>
    <lineage>
        <taxon>Eukaryota</taxon>
        <taxon>Metazoa</taxon>
        <taxon>Spiralia</taxon>
        <taxon>Gnathifera</taxon>
        <taxon>Rotifera</taxon>
        <taxon>Eurotatoria</taxon>
        <taxon>Bdelloidea</taxon>
        <taxon>Adinetida</taxon>
        <taxon>Adinetidae</taxon>
        <taxon>Adineta</taxon>
    </lineage>
</organism>
<comment type="similarity">
    <text evidence="1">Belongs to the JMJD6 family.</text>
</comment>
<evidence type="ECO:0000313" key="5">
    <source>
        <dbReference type="EMBL" id="CAF4339685.1"/>
    </source>
</evidence>
<evidence type="ECO:0000259" key="4">
    <source>
        <dbReference type="PROSITE" id="PS51184"/>
    </source>
</evidence>
<evidence type="ECO:0000256" key="2">
    <source>
        <dbReference type="ARBA" id="ARBA00047762"/>
    </source>
</evidence>
<name>A0A820K7Y7_9BILA</name>
<dbReference type="Gene3D" id="2.60.120.650">
    <property type="entry name" value="Cupin"/>
    <property type="match status" value="1"/>
</dbReference>
<feature type="non-terminal residue" evidence="5">
    <location>
        <position position="1"/>
    </location>
</feature>
<comment type="catalytic activity">
    <reaction evidence="2">
        <text>L-lysyl-[protein] + 2-oxoglutarate + O2 = 4-hydroxy-L-lysyl-[protein] + succinate + CO2</text>
        <dbReference type="Rhea" id="RHEA:57156"/>
        <dbReference type="Rhea" id="RHEA-COMP:9752"/>
        <dbReference type="Rhea" id="RHEA-COMP:15084"/>
        <dbReference type="ChEBI" id="CHEBI:15379"/>
        <dbReference type="ChEBI" id="CHEBI:16526"/>
        <dbReference type="ChEBI" id="CHEBI:16810"/>
        <dbReference type="ChEBI" id="CHEBI:29969"/>
        <dbReference type="ChEBI" id="CHEBI:30031"/>
        <dbReference type="ChEBI" id="CHEBI:141495"/>
    </reaction>
</comment>
<dbReference type="GO" id="GO:0043565">
    <property type="term" value="F:sequence-specific DNA binding"/>
    <property type="evidence" value="ECO:0007669"/>
    <property type="project" value="TreeGrafter"/>
</dbReference>
<reference evidence="5" key="1">
    <citation type="submission" date="2021-02" db="EMBL/GenBank/DDBJ databases">
        <authorList>
            <person name="Nowell W R."/>
        </authorList>
    </citation>
    <scope>NUCLEOTIDE SEQUENCE</scope>
</reference>
<dbReference type="AlphaFoldDB" id="A0A820K7Y7"/>
<dbReference type="GO" id="GO:0045905">
    <property type="term" value="P:positive regulation of translational termination"/>
    <property type="evidence" value="ECO:0007669"/>
    <property type="project" value="TreeGrafter"/>
</dbReference>
<sequence length="187" mass="22311">PLHMDVLGTYSWSANICGRKRWCFSKPYPIEFIQEPGDIVFVPSEWYHDVTNLGYTISINHNWFNAFNIFRIWKHLCLTLDDIEHRIEDCRSLMSDTWYEHCQVILQANEGMNFISLYKLLHIIAQRRITDDNTNKHATFDLWIIEKLIQTMLHTSTFLYACDFDTLPQRPKALVKQIHSYIEKQKQ</sequence>
<feature type="domain" description="JmjC" evidence="4">
    <location>
        <begin position="1"/>
        <end position="80"/>
    </location>
</feature>
<dbReference type="InterPro" id="IPR050910">
    <property type="entry name" value="JMJD6_ArgDemeth/LysHydrox"/>
</dbReference>
<dbReference type="EMBL" id="CAJOAZ010019761">
    <property type="protein sequence ID" value="CAF4339685.1"/>
    <property type="molecule type" value="Genomic_DNA"/>
</dbReference>
<gene>
    <name evidence="5" type="ORF">OXD698_LOCUS48160</name>
</gene>
<protein>
    <recommendedName>
        <fullName evidence="3">Jumonji domain-containing protein 4</fullName>
    </recommendedName>
</protein>
<evidence type="ECO:0000256" key="1">
    <source>
        <dbReference type="ARBA" id="ARBA00038068"/>
    </source>
</evidence>
<proteinExistence type="inferred from homology"/>
<dbReference type="PANTHER" id="PTHR12480:SF6">
    <property type="entry name" value="2-OXOGLUTARATE AND IRON-DEPENDENT OXYGENASE JMJD4"/>
    <property type="match status" value="1"/>
</dbReference>
<dbReference type="Pfam" id="PF02373">
    <property type="entry name" value="JmjC"/>
    <property type="match status" value="1"/>
</dbReference>
<evidence type="ECO:0000313" key="6">
    <source>
        <dbReference type="Proteomes" id="UP000663844"/>
    </source>
</evidence>
<dbReference type="GO" id="GO:0005737">
    <property type="term" value="C:cytoplasm"/>
    <property type="evidence" value="ECO:0007669"/>
    <property type="project" value="TreeGrafter"/>
</dbReference>
<accession>A0A820K7Y7</accession>
<dbReference type="Proteomes" id="UP000663844">
    <property type="component" value="Unassembled WGS sequence"/>
</dbReference>
<dbReference type="GO" id="GO:0016706">
    <property type="term" value="F:2-oxoglutarate-dependent dioxygenase activity"/>
    <property type="evidence" value="ECO:0007669"/>
    <property type="project" value="TreeGrafter"/>
</dbReference>
<comment type="caution">
    <text evidence="5">The sequence shown here is derived from an EMBL/GenBank/DDBJ whole genome shotgun (WGS) entry which is preliminary data.</text>
</comment>
<dbReference type="GO" id="GO:0005634">
    <property type="term" value="C:nucleus"/>
    <property type="evidence" value="ECO:0007669"/>
    <property type="project" value="TreeGrafter"/>
</dbReference>
<dbReference type="PROSITE" id="PS51184">
    <property type="entry name" value="JMJC"/>
    <property type="match status" value="1"/>
</dbReference>
<evidence type="ECO:0000256" key="3">
    <source>
        <dbReference type="ARBA" id="ARBA00082904"/>
    </source>
</evidence>
<dbReference type="SUPFAM" id="SSF51197">
    <property type="entry name" value="Clavaminate synthase-like"/>
    <property type="match status" value="1"/>
</dbReference>
<dbReference type="InterPro" id="IPR003347">
    <property type="entry name" value="JmjC_dom"/>
</dbReference>
<dbReference type="PANTHER" id="PTHR12480">
    <property type="entry name" value="ARGININE DEMETHYLASE AND LYSYL-HYDROXYLASE JMJD"/>
    <property type="match status" value="1"/>
</dbReference>